<evidence type="ECO:0000313" key="2">
    <source>
        <dbReference type="EMBL" id="SDG95765.1"/>
    </source>
</evidence>
<dbReference type="EMBL" id="FNCF01000007">
    <property type="protein sequence ID" value="SDG95765.1"/>
    <property type="molecule type" value="Genomic_DNA"/>
</dbReference>
<evidence type="ECO:0000313" key="3">
    <source>
        <dbReference type="Proteomes" id="UP000198863"/>
    </source>
</evidence>
<proteinExistence type="predicted"/>
<evidence type="ECO:0000256" key="1">
    <source>
        <dbReference type="SAM" id="MobiDB-lite"/>
    </source>
</evidence>
<organism evidence="2 3">
    <name type="scientific">Klenkia brasiliensis</name>
    <dbReference type="NCBI Taxonomy" id="333142"/>
    <lineage>
        <taxon>Bacteria</taxon>
        <taxon>Bacillati</taxon>
        <taxon>Actinomycetota</taxon>
        <taxon>Actinomycetes</taxon>
        <taxon>Geodermatophilales</taxon>
        <taxon>Geodermatophilaceae</taxon>
        <taxon>Klenkia</taxon>
    </lineage>
</organism>
<name>A0A1G7YHR0_9ACTN</name>
<dbReference type="AlphaFoldDB" id="A0A1G7YHR0"/>
<keyword evidence="3" id="KW-1185">Reference proteome</keyword>
<dbReference type="Proteomes" id="UP000198863">
    <property type="component" value="Unassembled WGS sequence"/>
</dbReference>
<reference evidence="3" key="1">
    <citation type="submission" date="2016-10" db="EMBL/GenBank/DDBJ databases">
        <authorList>
            <person name="Varghese N."/>
            <person name="Submissions S."/>
        </authorList>
    </citation>
    <scope>NUCLEOTIDE SEQUENCE [LARGE SCALE GENOMIC DNA]</scope>
    <source>
        <strain evidence="3">DSM 44526</strain>
    </source>
</reference>
<sequence>MSEPLPLAQVGPFDPPRPVWVRQPPRGRQREAMGVEGWLHSWQRVHEWGEWGWRAEVSDFDPTTTRLVPASSVLPREA</sequence>
<protein>
    <submittedName>
        <fullName evidence="2">Uncharacterized protein</fullName>
    </submittedName>
</protein>
<accession>A0A1G7YHR0</accession>
<feature type="region of interest" description="Disordered" evidence="1">
    <location>
        <begin position="1"/>
        <end position="25"/>
    </location>
</feature>
<gene>
    <name evidence="2" type="ORF">SAMN05660324_3956</name>
</gene>
<dbReference type="RefSeq" id="WP_091067605.1">
    <property type="nucleotide sequence ID" value="NZ_FNCF01000007.1"/>
</dbReference>